<sequence>VHMHVDGHWSGSLKILRTEKLQKKKENGAKSELVCPDISHSRQGWR</sequence>
<dbReference type="AlphaFoldDB" id="V6TFH3"/>
<name>V6TFH3_GIAIN</name>
<comment type="caution">
    <text evidence="2">The sequence shown here is derived from an EMBL/GenBank/DDBJ whole genome shotgun (WGS) entry which is preliminary data.</text>
</comment>
<organism evidence="2 3">
    <name type="scientific">Giardia intestinalis</name>
    <name type="common">Giardia lamblia</name>
    <dbReference type="NCBI Taxonomy" id="5741"/>
    <lineage>
        <taxon>Eukaryota</taxon>
        <taxon>Metamonada</taxon>
        <taxon>Diplomonadida</taxon>
        <taxon>Hexamitidae</taxon>
        <taxon>Giardiinae</taxon>
        <taxon>Giardia</taxon>
    </lineage>
</organism>
<evidence type="ECO:0000256" key="1">
    <source>
        <dbReference type="SAM" id="MobiDB-lite"/>
    </source>
</evidence>
<dbReference type="VEuPathDB" id="GiardiaDB:DHA2_151850"/>
<reference evidence="3" key="1">
    <citation type="submission" date="2012-02" db="EMBL/GenBank/DDBJ databases">
        <title>Genome sequencing of Giardia lamblia Genotypes A2 and B isolates (DH and GS) and comparative analysis with the genomes of Genotypes A1 and E (WB and Pig).</title>
        <authorList>
            <person name="Adam R."/>
            <person name="Dahlstrom E."/>
            <person name="Martens C."/>
            <person name="Bruno D."/>
            <person name="Barbian K."/>
            <person name="Porcella S.F."/>
            <person name="Nash T."/>
        </authorList>
    </citation>
    <scope>NUCLEOTIDE SEQUENCE</scope>
    <source>
        <strain evidence="3">DH</strain>
    </source>
</reference>
<evidence type="ECO:0000313" key="3">
    <source>
        <dbReference type="Proteomes" id="UP000018320"/>
    </source>
</evidence>
<dbReference type="EMBL" id="AHGT01000027">
    <property type="protein sequence ID" value="ESU37424.1"/>
    <property type="molecule type" value="Genomic_DNA"/>
</dbReference>
<evidence type="ECO:0000313" key="2">
    <source>
        <dbReference type="EMBL" id="ESU37424.1"/>
    </source>
</evidence>
<dbReference type="Proteomes" id="UP000018320">
    <property type="component" value="Unassembled WGS sequence"/>
</dbReference>
<reference evidence="2 3" key="2">
    <citation type="journal article" date="2013" name="Genome Biol. Evol.">
        <title>Genome sequencing of Giardia lamblia genotypes A2 and B isolates (DH and GS) and comparative analysis with the genomes of genotypes A1 and E (WB and Pig).</title>
        <authorList>
            <person name="Adam R.D."/>
            <person name="Dahlstrom E.W."/>
            <person name="Martens C.A."/>
            <person name="Bruno D.P."/>
            <person name="Barbian K.D."/>
            <person name="Ricklefs S.M."/>
            <person name="Hernandez M.M."/>
            <person name="Narla N.P."/>
            <person name="Patel R.B."/>
            <person name="Porcella S.F."/>
            <person name="Nash T.E."/>
        </authorList>
    </citation>
    <scope>NUCLEOTIDE SEQUENCE [LARGE SCALE GENOMIC DNA]</scope>
    <source>
        <strain evidence="2 3">DH</strain>
    </source>
</reference>
<accession>V6TFH3</accession>
<protein>
    <submittedName>
        <fullName evidence="2">Uncharacterized protein</fullName>
    </submittedName>
</protein>
<feature type="non-terminal residue" evidence="2">
    <location>
        <position position="1"/>
    </location>
</feature>
<feature type="region of interest" description="Disordered" evidence="1">
    <location>
        <begin position="24"/>
        <end position="46"/>
    </location>
</feature>
<proteinExistence type="predicted"/>
<gene>
    <name evidence="2" type="ORF">DHA2_151850</name>
</gene>